<evidence type="ECO:0000256" key="8">
    <source>
        <dbReference type="SAM" id="MobiDB-lite"/>
    </source>
</evidence>
<keyword evidence="4" id="KW-0677">Repeat</keyword>
<dbReference type="PANTHER" id="PTHR10131:SF94">
    <property type="entry name" value="TNF RECEPTOR-ASSOCIATED FACTOR 4"/>
    <property type="match status" value="1"/>
</dbReference>
<dbReference type="InterPro" id="IPR008974">
    <property type="entry name" value="TRAF-like"/>
</dbReference>
<dbReference type="Pfam" id="PF21355">
    <property type="entry name" value="TRAF-mep_MATH"/>
    <property type="match status" value="1"/>
</dbReference>
<evidence type="ECO:0000256" key="3">
    <source>
        <dbReference type="ARBA" id="ARBA00022723"/>
    </source>
</evidence>
<dbReference type="OrthoDB" id="5574452at2759"/>
<evidence type="ECO:0000259" key="10">
    <source>
        <dbReference type="PROSITE" id="PS50145"/>
    </source>
</evidence>
<feature type="domain" description="TRAF-type" evidence="10">
    <location>
        <begin position="148"/>
        <end position="200"/>
    </location>
</feature>
<dbReference type="Pfam" id="PF02176">
    <property type="entry name" value="zf-TRAF"/>
    <property type="match status" value="2"/>
</dbReference>
<dbReference type="EMBL" id="CAJPWZ010001387">
    <property type="protein sequence ID" value="CAG2213743.1"/>
    <property type="molecule type" value="Genomic_DNA"/>
</dbReference>
<dbReference type="GO" id="GO:0043122">
    <property type="term" value="P:regulation of canonical NF-kappaB signal transduction"/>
    <property type="evidence" value="ECO:0007669"/>
    <property type="project" value="TreeGrafter"/>
</dbReference>
<feature type="zinc finger region" description="TRAF-type" evidence="7">
    <location>
        <begin position="148"/>
        <end position="200"/>
    </location>
</feature>
<evidence type="ECO:0000256" key="4">
    <source>
        <dbReference type="ARBA" id="ARBA00022737"/>
    </source>
</evidence>
<evidence type="ECO:0000256" key="6">
    <source>
        <dbReference type="ARBA" id="ARBA00022833"/>
    </source>
</evidence>
<dbReference type="PANTHER" id="PTHR10131">
    <property type="entry name" value="TNF RECEPTOR ASSOCIATED FACTOR"/>
    <property type="match status" value="1"/>
</dbReference>
<evidence type="ECO:0000313" key="12">
    <source>
        <dbReference type="Proteomes" id="UP000683360"/>
    </source>
</evidence>
<reference evidence="11" key="1">
    <citation type="submission" date="2021-03" db="EMBL/GenBank/DDBJ databases">
        <authorList>
            <person name="Bekaert M."/>
        </authorList>
    </citation>
    <scope>NUCLEOTIDE SEQUENCE</scope>
</reference>
<organism evidence="11 12">
    <name type="scientific">Mytilus edulis</name>
    <name type="common">Blue mussel</name>
    <dbReference type="NCBI Taxonomy" id="6550"/>
    <lineage>
        <taxon>Eukaryota</taxon>
        <taxon>Metazoa</taxon>
        <taxon>Spiralia</taxon>
        <taxon>Lophotrochozoa</taxon>
        <taxon>Mollusca</taxon>
        <taxon>Bivalvia</taxon>
        <taxon>Autobranchia</taxon>
        <taxon>Pteriomorphia</taxon>
        <taxon>Mytilida</taxon>
        <taxon>Mytiloidea</taxon>
        <taxon>Mytilidae</taxon>
        <taxon>Mytilinae</taxon>
        <taxon>Mytilus</taxon>
    </lineage>
</organism>
<dbReference type="GO" id="GO:0005737">
    <property type="term" value="C:cytoplasm"/>
    <property type="evidence" value="ECO:0007669"/>
    <property type="project" value="UniProtKB-SubCell"/>
</dbReference>
<feature type="domain" description="MATH" evidence="9">
    <location>
        <begin position="299"/>
        <end position="476"/>
    </location>
</feature>
<comment type="caution">
    <text evidence="11">The sequence shown here is derived from an EMBL/GenBank/DDBJ whole genome shotgun (WGS) entry which is preliminary data.</text>
</comment>
<proteinExistence type="predicted"/>
<dbReference type="InterPro" id="IPR001293">
    <property type="entry name" value="Znf_TRAF"/>
</dbReference>
<dbReference type="FunFam" id="3.30.40.10:FF:000121">
    <property type="entry name" value="TNF receptor-associated factor"/>
    <property type="match status" value="1"/>
</dbReference>
<keyword evidence="2" id="KW-0963">Cytoplasm</keyword>
<dbReference type="PROSITE" id="PS50145">
    <property type="entry name" value="ZF_TRAF"/>
    <property type="match status" value="3"/>
</dbReference>
<dbReference type="GO" id="GO:0031625">
    <property type="term" value="F:ubiquitin protein ligase binding"/>
    <property type="evidence" value="ECO:0007669"/>
    <property type="project" value="TreeGrafter"/>
</dbReference>
<comment type="subcellular location">
    <subcellularLocation>
        <location evidence="1">Cytoplasm</location>
    </subcellularLocation>
</comment>
<gene>
    <name evidence="11" type="ORF">MEDL_27659</name>
</gene>
<protein>
    <submittedName>
        <fullName evidence="11">TRAF4</fullName>
    </submittedName>
</protein>
<feature type="domain" description="TRAF-type" evidence="10">
    <location>
        <begin position="92"/>
        <end position="145"/>
    </location>
</feature>
<keyword evidence="6 7" id="KW-0862">Zinc</keyword>
<feature type="zinc finger region" description="TRAF-type" evidence="7">
    <location>
        <begin position="92"/>
        <end position="145"/>
    </location>
</feature>
<dbReference type="InterPro" id="IPR013083">
    <property type="entry name" value="Znf_RING/FYVE/PHD"/>
</dbReference>
<evidence type="ECO:0000256" key="2">
    <source>
        <dbReference type="ARBA" id="ARBA00022490"/>
    </source>
</evidence>
<keyword evidence="3 7" id="KW-0479">Metal-binding</keyword>
<dbReference type="SUPFAM" id="SSF49599">
    <property type="entry name" value="TRAF domain-like"/>
    <property type="match status" value="3"/>
</dbReference>
<sequence length="476" mass="54854">MGVISNRDMPGLSNSRDPPAFGRQDLIRASLKIIKKHSNTGVFRCPEDDKAIDYAQIYPDEELTSEVMNSLTRCRYVKEGCRWVDKLQNLQAHLDQCRFEAISCPNKCSAFLSRLDLDDHLDYTCPKRFVQCEHCNQQFPGELFEKQHSGNCPYEVTWCENKCGAKLERRFIINHSKNECHKRTVPCKYCSRDFVAETLQTHQYQCPRFPVACPNRCDPTKIPREDLDVHVLAVCPSATISCTFKDAGCTHKCPRFSLDKHTEDNMKQHLQLMCGLVKNQQTEITQLCNALYTLTHITDGTFIWKITNYKQKFLESVYKSTEIVSEPFYTNRYGYKMAASVFLNGNGAGEGKYLSVYIKLLPGEFDNILDWPFSLPISFSVLDQNGNSDKRAHIKRVLLQIQHGSIFKNQRPMLTIKKHWDSAIPNLFRMKSSKPGTTSETIVLLSKLVWTMTNSFIHNCFCLSRFVILFIYYNCT</sequence>
<dbReference type="InterPro" id="IPR049342">
    <property type="entry name" value="TRAF1-6_MATH_dom"/>
</dbReference>
<dbReference type="GO" id="GO:0005164">
    <property type="term" value="F:tumor necrosis factor receptor binding"/>
    <property type="evidence" value="ECO:0007669"/>
    <property type="project" value="TreeGrafter"/>
</dbReference>
<keyword evidence="12" id="KW-1185">Reference proteome</keyword>
<dbReference type="Gene3D" id="2.60.210.10">
    <property type="entry name" value="Apoptosis, Tumor Necrosis Factor Receptor Associated Protein 2, Chain A"/>
    <property type="match status" value="1"/>
</dbReference>
<dbReference type="InterPro" id="IPR002083">
    <property type="entry name" value="MATH/TRAF_dom"/>
</dbReference>
<feature type="region of interest" description="Disordered" evidence="8">
    <location>
        <begin position="1"/>
        <end position="21"/>
    </location>
</feature>
<evidence type="ECO:0000256" key="1">
    <source>
        <dbReference type="ARBA" id="ARBA00004496"/>
    </source>
</evidence>
<dbReference type="PROSITE" id="PS50144">
    <property type="entry name" value="MATH"/>
    <property type="match status" value="1"/>
</dbReference>
<dbReference type="AlphaFoldDB" id="A0A8S3RVH9"/>
<keyword evidence="5 7" id="KW-0863">Zinc-finger</keyword>
<accession>A0A8S3RVH9</accession>
<dbReference type="Gene3D" id="3.30.40.10">
    <property type="entry name" value="Zinc/RING finger domain, C3HC4 (zinc finger)"/>
    <property type="match status" value="3"/>
</dbReference>
<dbReference type="GO" id="GO:0008270">
    <property type="term" value="F:zinc ion binding"/>
    <property type="evidence" value="ECO:0007669"/>
    <property type="project" value="UniProtKB-KW"/>
</dbReference>
<name>A0A8S3RVH9_MYTED</name>
<evidence type="ECO:0000256" key="7">
    <source>
        <dbReference type="PROSITE-ProRule" id="PRU00207"/>
    </source>
</evidence>
<evidence type="ECO:0000313" key="11">
    <source>
        <dbReference type="EMBL" id="CAG2213743.1"/>
    </source>
</evidence>
<feature type="zinc finger region" description="TRAF-type" evidence="7">
    <location>
        <begin position="201"/>
        <end position="258"/>
    </location>
</feature>
<evidence type="ECO:0000256" key="5">
    <source>
        <dbReference type="ARBA" id="ARBA00022771"/>
    </source>
</evidence>
<dbReference type="Proteomes" id="UP000683360">
    <property type="component" value="Unassembled WGS sequence"/>
</dbReference>
<evidence type="ECO:0000259" key="9">
    <source>
        <dbReference type="PROSITE" id="PS50144"/>
    </source>
</evidence>
<feature type="domain" description="TRAF-type" evidence="10">
    <location>
        <begin position="201"/>
        <end position="258"/>
    </location>
</feature>